<evidence type="ECO:0000313" key="3">
    <source>
        <dbReference type="EMBL" id="KAL0919930.1"/>
    </source>
</evidence>
<organism evidence="3 4">
    <name type="scientific">Dendrobium thyrsiflorum</name>
    <name type="common">Pinecone-like raceme dendrobium</name>
    <name type="synonym">Orchid</name>
    <dbReference type="NCBI Taxonomy" id="117978"/>
    <lineage>
        <taxon>Eukaryota</taxon>
        <taxon>Viridiplantae</taxon>
        <taxon>Streptophyta</taxon>
        <taxon>Embryophyta</taxon>
        <taxon>Tracheophyta</taxon>
        <taxon>Spermatophyta</taxon>
        <taxon>Magnoliopsida</taxon>
        <taxon>Liliopsida</taxon>
        <taxon>Asparagales</taxon>
        <taxon>Orchidaceae</taxon>
        <taxon>Epidendroideae</taxon>
        <taxon>Malaxideae</taxon>
        <taxon>Dendrobiinae</taxon>
        <taxon>Dendrobium</taxon>
    </lineage>
</organism>
<name>A0ABD0V4C5_DENTH</name>
<dbReference type="Pfam" id="PF14111">
    <property type="entry name" value="DUF4283"/>
    <property type="match status" value="1"/>
</dbReference>
<sequence length="381" mass="40872">MPASGTRGRPDSDSAVNPMANQADPLLTPPGTAPRSAWSIQSRVRFTRLDEPSSFTKPGGVISLDLELASSNLKRFSSALVGSLLGRRIPFGIIRDNLLRWWGPRGLSHISLLGHDSFLCWFASEDACNEILLGGPWFVAGHIIGLDRWSPSLSASSLRGFSSPVWIRLPHLPLEYWDHVNLGRLATAIGEPLFIDTQTSELNRCSYPVPPLFVDSPQPSSPPENGTQDCAPPDWPPLPASAPDSGGWIIVARRKPRRSPRRVASTSSRGRTPSRASRPPDGRRIHHFPSSAATPTELQVSSPRPAHPLTGVTHPPASVGVPRHASPPLRLPRSDYPVSPSNKHLACPGFEADLIGSTSPASPSVPGCNLPSGDCVPSLAT</sequence>
<feature type="domain" description="DUF4283" evidence="2">
    <location>
        <begin position="74"/>
        <end position="154"/>
    </location>
</feature>
<dbReference type="Proteomes" id="UP001552299">
    <property type="component" value="Unassembled WGS sequence"/>
</dbReference>
<dbReference type="InterPro" id="IPR025558">
    <property type="entry name" value="DUF4283"/>
</dbReference>
<reference evidence="3 4" key="1">
    <citation type="journal article" date="2024" name="Plant Biotechnol. J.">
        <title>Dendrobium thyrsiflorum genome and its molecular insights into genes involved in important horticultural traits.</title>
        <authorList>
            <person name="Chen B."/>
            <person name="Wang J.Y."/>
            <person name="Zheng P.J."/>
            <person name="Li K.L."/>
            <person name="Liang Y.M."/>
            <person name="Chen X.F."/>
            <person name="Zhang C."/>
            <person name="Zhao X."/>
            <person name="He X."/>
            <person name="Zhang G.Q."/>
            <person name="Liu Z.J."/>
            <person name="Xu Q."/>
        </authorList>
    </citation>
    <scope>NUCLEOTIDE SEQUENCE [LARGE SCALE GENOMIC DNA]</scope>
    <source>
        <strain evidence="3">GZMU011</strain>
    </source>
</reference>
<feature type="region of interest" description="Disordered" evidence="1">
    <location>
        <begin position="1"/>
        <end position="35"/>
    </location>
</feature>
<feature type="compositionally biased region" description="Basic residues" evidence="1">
    <location>
        <begin position="252"/>
        <end position="261"/>
    </location>
</feature>
<protein>
    <recommendedName>
        <fullName evidence="2">DUF4283 domain-containing protein</fullName>
    </recommendedName>
</protein>
<comment type="caution">
    <text evidence="3">The sequence shown here is derived from an EMBL/GenBank/DDBJ whole genome shotgun (WGS) entry which is preliminary data.</text>
</comment>
<keyword evidence="4" id="KW-1185">Reference proteome</keyword>
<proteinExistence type="predicted"/>
<accession>A0ABD0V4C5</accession>
<dbReference type="InterPro" id="IPR040256">
    <property type="entry name" value="At4g02000-like"/>
</dbReference>
<dbReference type="EMBL" id="JANQDX010000008">
    <property type="protein sequence ID" value="KAL0919930.1"/>
    <property type="molecule type" value="Genomic_DNA"/>
</dbReference>
<feature type="compositionally biased region" description="Polar residues" evidence="1">
    <location>
        <begin position="266"/>
        <end position="275"/>
    </location>
</feature>
<evidence type="ECO:0000313" key="4">
    <source>
        <dbReference type="Proteomes" id="UP001552299"/>
    </source>
</evidence>
<gene>
    <name evidence="3" type="ORF">M5K25_009021</name>
</gene>
<evidence type="ECO:0000256" key="1">
    <source>
        <dbReference type="SAM" id="MobiDB-lite"/>
    </source>
</evidence>
<feature type="region of interest" description="Disordered" evidence="1">
    <location>
        <begin position="213"/>
        <end position="381"/>
    </location>
</feature>
<dbReference type="PANTHER" id="PTHR31286:SF99">
    <property type="entry name" value="DUF4283 DOMAIN-CONTAINING PROTEIN"/>
    <property type="match status" value="1"/>
</dbReference>
<dbReference type="AlphaFoldDB" id="A0ABD0V4C5"/>
<feature type="compositionally biased region" description="Polar residues" evidence="1">
    <location>
        <begin position="291"/>
        <end position="302"/>
    </location>
</feature>
<evidence type="ECO:0000259" key="2">
    <source>
        <dbReference type="Pfam" id="PF14111"/>
    </source>
</evidence>
<dbReference type="PANTHER" id="PTHR31286">
    <property type="entry name" value="GLYCINE-RICH CELL WALL STRUCTURAL PROTEIN 1.8-LIKE"/>
    <property type="match status" value="1"/>
</dbReference>